<evidence type="ECO:0000313" key="2">
    <source>
        <dbReference type="Proteomes" id="UP000719766"/>
    </source>
</evidence>
<dbReference type="RefSeq" id="XP_041157332.1">
    <property type="nucleotide sequence ID" value="XM_041307061.1"/>
</dbReference>
<name>A0A9P7AJ16_9AGAM</name>
<sequence>MSLAANIELHGTAGLEHKYYIYDVLNDSVLPSCGEPATNVDFVGYLSMGLLPTVYPLYCLTESNYPLRQQLCLTAYICTPVLHASLFLSPHSDILCYILILDFSAPPLNLPFLMVVTCKNGMHGLYHHVDVANPGSCTVIHIARYPTGYYKKPIPESEILKLASAWFLQFFYDVRRMLGYTLDDSHAGLGLSDGMFSDTLTDKILDGLQMFLRPHTNILPLALTKEAVYHVIFRTTNTCGVRLTIADLEPAMFRHAQHLPWETAAFIALSTEGHDTLPESLLITASVVFGLVNAHDLMALIDMYLKEVTMHMQLQQEEGNCMIFLLRQGRCLMQDRMYRAQVEVSLFSNAIANLCEELETRNYPIGRQKPAIVDVKYVGARTVHSSVDIDYFQPTQATQDKCNAWLLTLSSHVQGIMQSFKAKEHKTVDVLKSDVRILDLKKRRAQAKVDMVLEAMERLSEFEGTSDGKCSEVVTFDTHLPDNYLDDFASAPSLFFSSNNSVLL</sequence>
<evidence type="ECO:0000313" key="1">
    <source>
        <dbReference type="EMBL" id="KAG1790360.1"/>
    </source>
</evidence>
<reference evidence="1" key="1">
    <citation type="journal article" date="2020" name="New Phytol.">
        <title>Comparative genomics reveals dynamic genome evolution in host specialist ectomycorrhizal fungi.</title>
        <authorList>
            <person name="Lofgren L.A."/>
            <person name="Nguyen N.H."/>
            <person name="Vilgalys R."/>
            <person name="Ruytinx J."/>
            <person name="Liao H.L."/>
            <person name="Branco S."/>
            <person name="Kuo A."/>
            <person name="LaButti K."/>
            <person name="Lipzen A."/>
            <person name="Andreopoulos W."/>
            <person name="Pangilinan J."/>
            <person name="Riley R."/>
            <person name="Hundley H."/>
            <person name="Na H."/>
            <person name="Barry K."/>
            <person name="Grigoriev I.V."/>
            <person name="Stajich J.E."/>
            <person name="Kennedy P.G."/>
        </authorList>
    </citation>
    <scope>NUCLEOTIDE SEQUENCE</scope>
    <source>
        <strain evidence="1">S12</strain>
    </source>
</reference>
<dbReference type="OrthoDB" id="2688879at2759"/>
<dbReference type="GeneID" id="64600825"/>
<protein>
    <submittedName>
        <fullName evidence="1">Uncharacterized protein</fullName>
    </submittedName>
</protein>
<keyword evidence="2" id="KW-1185">Reference proteome</keyword>
<dbReference type="AlphaFoldDB" id="A0A9P7AJ16"/>
<organism evidence="1 2">
    <name type="scientific">Suillus plorans</name>
    <dbReference type="NCBI Taxonomy" id="116603"/>
    <lineage>
        <taxon>Eukaryota</taxon>
        <taxon>Fungi</taxon>
        <taxon>Dikarya</taxon>
        <taxon>Basidiomycota</taxon>
        <taxon>Agaricomycotina</taxon>
        <taxon>Agaricomycetes</taxon>
        <taxon>Agaricomycetidae</taxon>
        <taxon>Boletales</taxon>
        <taxon>Suillineae</taxon>
        <taxon>Suillaceae</taxon>
        <taxon>Suillus</taxon>
    </lineage>
</organism>
<gene>
    <name evidence="1" type="ORF">HD556DRAFT_1446291</name>
</gene>
<dbReference type="Proteomes" id="UP000719766">
    <property type="component" value="Unassembled WGS sequence"/>
</dbReference>
<proteinExistence type="predicted"/>
<comment type="caution">
    <text evidence="1">The sequence shown here is derived from an EMBL/GenBank/DDBJ whole genome shotgun (WGS) entry which is preliminary data.</text>
</comment>
<accession>A0A9P7AJ16</accession>
<dbReference type="EMBL" id="JABBWE010000051">
    <property type="protein sequence ID" value="KAG1790360.1"/>
    <property type="molecule type" value="Genomic_DNA"/>
</dbReference>